<evidence type="ECO:0000313" key="3">
    <source>
        <dbReference type="Proteomes" id="UP000322927"/>
    </source>
</evidence>
<feature type="compositionally biased region" description="Basic and acidic residues" evidence="1">
    <location>
        <begin position="164"/>
        <end position="183"/>
    </location>
</feature>
<evidence type="ECO:0000256" key="1">
    <source>
        <dbReference type="SAM" id="MobiDB-lite"/>
    </source>
</evidence>
<dbReference type="EMBL" id="CP029192">
    <property type="protein sequence ID" value="QES33400.1"/>
    <property type="molecule type" value="Genomic_DNA"/>
</dbReference>
<feature type="region of interest" description="Disordered" evidence="1">
    <location>
        <begin position="1"/>
        <end position="81"/>
    </location>
</feature>
<feature type="region of interest" description="Disordered" evidence="1">
    <location>
        <begin position="105"/>
        <end position="221"/>
    </location>
</feature>
<feature type="compositionally biased region" description="Low complexity" evidence="1">
    <location>
        <begin position="137"/>
        <end position="149"/>
    </location>
</feature>
<feature type="compositionally biased region" description="Polar residues" evidence="1">
    <location>
        <begin position="107"/>
        <end position="117"/>
    </location>
</feature>
<accession>A0A5P2BTT3</accession>
<name>A0A5P2BTT3_STRVZ</name>
<feature type="compositionally biased region" description="Polar residues" evidence="1">
    <location>
        <begin position="153"/>
        <end position="163"/>
    </location>
</feature>
<sequence>MRAKGPSGSVAVPRGGRGGLPVSQRSAVRRAHASGSVAGLSGPPPVPSWTRYRYSTTASSDRSNSASGPMPMIRCGARRGSSVHVVNVSAETYVSGSDAQARAIQRATVSESSSTRTICRPAGSSKRRRTSARKGATRSARSRANATRSSRSKCASGTGSSDSTKPEPRDSSRSPCQDSERHVSMGQTGPGPGVSALRCSASTRCPGRAAHRRRPPSGSRL</sequence>
<reference evidence="2 3" key="1">
    <citation type="submission" date="2018-05" db="EMBL/GenBank/DDBJ databases">
        <title>Streptomyces venezuelae.</title>
        <authorList>
            <person name="Kim W."/>
            <person name="Lee N."/>
            <person name="Cho B.-K."/>
        </authorList>
    </citation>
    <scope>NUCLEOTIDE SEQUENCE [LARGE SCALE GENOMIC DNA]</scope>
    <source>
        <strain evidence="2 3">ATCC 14584</strain>
    </source>
</reference>
<gene>
    <name evidence="2" type="ORF">DEJ48_08365</name>
</gene>
<evidence type="ECO:0000313" key="2">
    <source>
        <dbReference type="EMBL" id="QES33400.1"/>
    </source>
</evidence>
<feature type="compositionally biased region" description="Basic residues" evidence="1">
    <location>
        <begin position="125"/>
        <end position="136"/>
    </location>
</feature>
<protein>
    <submittedName>
        <fullName evidence="2">Uncharacterized protein</fullName>
    </submittedName>
</protein>
<dbReference type="Proteomes" id="UP000322927">
    <property type="component" value="Chromosome"/>
</dbReference>
<organism evidence="2 3">
    <name type="scientific">Streptomyces venezuelae</name>
    <dbReference type="NCBI Taxonomy" id="54571"/>
    <lineage>
        <taxon>Bacteria</taxon>
        <taxon>Bacillati</taxon>
        <taxon>Actinomycetota</taxon>
        <taxon>Actinomycetes</taxon>
        <taxon>Kitasatosporales</taxon>
        <taxon>Streptomycetaceae</taxon>
        <taxon>Streptomyces</taxon>
    </lineage>
</organism>
<feature type="compositionally biased region" description="Polar residues" evidence="1">
    <location>
        <begin position="53"/>
        <end position="67"/>
    </location>
</feature>
<dbReference type="AlphaFoldDB" id="A0A5P2BTT3"/>
<proteinExistence type="predicted"/>